<dbReference type="PROSITE" id="PS00134">
    <property type="entry name" value="TRYPSIN_HIS"/>
    <property type="match status" value="1"/>
</dbReference>
<dbReference type="InterPro" id="IPR048719">
    <property type="entry name" value="CFAI_KAZAL"/>
</dbReference>
<dbReference type="GO" id="GO:0016020">
    <property type="term" value="C:membrane"/>
    <property type="evidence" value="ECO:0007669"/>
    <property type="project" value="InterPro"/>
</dbReference>
<dbReference type="InterPro" id="IPR001254">
    <property type="entry name" value="Trypsin_dom"/>
</dbReference>
<feature type="domain" description="SRCR" evidence="18">
    <location>
        <begin position="182"/>
        <end position="271"/>
    </location>
</feature>
<comment type="subcellular location">
    <subcellularLocation>
        <location evidence="1">Secreted</location>
        <location evidence="1">Extracellular space</location>
    </subcellularLocation>
</comment>
<comment type="caution">
    <text evidence="19">The sequence shown here is derived from an EMBL/GenBank/DDBJ whole genome shotgun (WGS) entry which is preliminary data.</text>
</comment>
<dbReference type="InterPro" id="IPR001314">
    <property type="entry name" value="Peptidase_S1A"/>
</dbReference>
<evidence type="ECO:0000256" key="13">
    <source>
        <dbReference type="PROSITE-ProRule" id="PRU00124"/>
    </source>
</evidence>
<evidence type="ECO:0000256" key="6">
    <source>
        <dbReference type="ARBA" id="ARBA00022801"/>
    </source>
</evidence>
<feature type="disulfide bond" evidence="14">
    <location>
        <begin position="241"/>
        <end position="251"/>
    </location>
</feature>
<evidence type="ECO:0000256" key="15">
    <source>
        <dbReference type="RuleBase" id="RU363034"/>
    </source>
</evidence>
<sequence length="649" mass="70914">MKLAVYHLLTALLIGYGVTESPLEEDVAGPGKTIQVQPAAVSVTASTSPVSPTSPLCNSTEAATMAPTTAPTTTPPPPTLPPLTKRDKFLSSEQCLGNKFTHLSCSKVFCPPWRRCLNGRCECKLPYQCPKMTSTCGTNRRTFTSFCQLKAMDCLRNTASFSHFGTNCKGEVFETHLRGDVVEVKMPEETLLICSKGWQMPEANVVCRHVKKQVKGAKEATTVMFGQSNVEGPRQCISVHCTGFENSLAECTFYDRKQVRSHDEIATATCYEDDRACSESEFPCVNGKCIALTSTCDGVNDCGDASDEMCCKGCRKGGFHCNSDVCIHMDSVMDGIVDCLGGEDEVKGRTSARTTKPDWLEHHKGRNIIASTKAEVKNTRDEIETLICGKPKSTLSPATSKKRRKRVVGGDEAGKTQFPWQVAIQEGDSIDCGGIYIGGCWVLTAAHCVRPKPDAYKIKFSLWSKLGKQDTTDVAYVERVIIHHQFNPTTYQNDIALLELQKLPFTSECIHDNPAIAPACVPWTEYQFKPGDECSISGWGRQEGDKKAFNLRWANIEIIGNCSGLYGSRYYDGMECAGALDGSVDTCQGDSGGPLTCKDGSGTAYVWGIVSWGEKCGIAGHPGVYTKVAYYYEWIAAHTGRPSISKYNL</sequence>
<dbReference type="Pfam" id="PF21286">
    <property type="entry name" value="CFAI_FIMAC_N"/>
    <property type="match status" value="1"/>
</dbReference>
<keyword evidence="2" id="KW-0964">Secreted</keyword>
<evidence type="ECO:0000256" key="16">
    <source>
        <dbReference type="SAM" id="SignalP"/>
    </source>
</evidence>
<dbReference type="CDD" id="cd00112">
    <property type="entry name" value="LDLa"/>
    <property type="match status" value="2"/>
</dbReference>
<comment type="catalytic activity">
    <reaction evidence="11">
        <text>Preferential cleavage: Arg-|-Xaa, Lys-|-Xaa.</text>
        <dbReference type="EC" id="3.4.21.4"/>
    </reaction>
</comment>
<dbReference type="SUPFAM" id="SSF100895">
    <property type="entry name" value="Kazal-type serine protease inhibitors"/>
    <property type="match status" value="1"/>
</dbReference>
<dbReference type="Pfam" id="PF00530">
    <property type="entry name" value="SRCR"/>
    <property type="match status" value="1"/>
</dbReference>
<keyword evidence="10" id="KW-0325">Glycoprotein</keyword>
<dbReference type="PROSITE" id="PS01209">
    <property type="entry name" value="LDLRA_1"/>
    <property type="match status" value="1"/>
</dbReference>
<dbReference type="CDD" id="cd00190">
    <property type="entry name" value="Tryp_SPc"/>
    <property type="match status" value="1"/>
</dbReference>
<keyword evidence="8" id="KW-0391">Immunity</keyword>
<dbReference type="SMART" id="SM00192">
    <property type="entry name" value="LDLa"/>
    <property type="match status" value="2"/>
</dbReference>
<dbReference type="InterPro" id="IPR001190">
    <property type="entry name" value="SRCR"/>
</dbReference>
<keyword evidence="5" id="KW-0677">Repeat</keyword>
<gene>
    <name evidence="19" type="ORF">MATL_G00194550</name>
</gene>
<feature type="disulfide bond" evidence="13">
    <location>
        <begin position="296"/>
        <end position="311"/>
    </location>
</feature>
<dbReference type="SUPFAM" id="SSF56487">
    <property type="entry name" value="SRCR-like"/>
    <property type="match status" value="1"/>
</dbReference>
<evidence type="ECO:0000256" key="9">
    <source>
        <dbReference type="ARBA" id="ARBA00023157"/>
    </source>
</evidence>
<dbReference type="EMBL" id="JAFDVH010000017">
    <property type="protein sequence ID" value="KAG7461761.1"/>
    <property type="molecule type" value="Genomic_DNA"/>
</dbReference>
<feature type="signal peptide" evidence="16">
    <location>
        <begin position="1"/>
        <end position="19"/>
    </location>
</feature>
<keyword evidence="3 15" id="KW-0645">Protease</keyword>
<reference evidence="19" key="1">
    <citation type="submission" date="2021-01" db="EMBL/GenBank/DDBJ databases">
        <authorList>
            <person name="Zahm M."/>
            <person name="Roques C."/>
            <person name="Cabau C."/>
            <person name="Klopp C."/>
            <person name="Donnadieu C."/>
            <person name="Jouanno E."/>
            <person name="Lampietro C."/>
            <person name="Louis A."/>
            <person name="Herpin A."/>
            <person name="Echchiki A."/>
            <person name="Berthelot C."/>
            <person name="Parey E."/>
            <person name="Roest-Crollius H."/>
            <person name="Braasch I."/>
            <person name="Postlethwait J."/>
            <person name="Bobe J."/>
            <person name="Montfort J."/>
            <person name="Bouchez O."/>
            <person name="Begum T."/>
            <person name="Mejri S."/>
            <person name="Adams A."/>
            <person name="Chen W.-J."/>
            <person name="Guiguen Y."/>
        </authorList>
    </citation>
    <scope>NUCLEOTIDE SEQUENCE</scope>
    <source>
        <strain evidence="19">YG-15Mar2019-1</strain>
        <tissue evidence="19">Brain</tissue>
    </source>
</reference>
<evidence type="ECO:0000259" key="18">
    <source>
        <dbReference type="PROSITE" id="PS50287"/>
    </source>
</evidence>
<dbReference type="GO" id="GO:0006508">
    <property type="term" value="P:proteolysis"/>
    <property type="evidence" value="ECO:0007669"/>
    <property type="project" value="UniProtKB-KW"/>
</dbReference>
<dbReference type="GO" id="GO:0004252">
    <property type="term" value="F:serine-type endopeptidase activity"/>
    <property type="evidence" value="ECO:0007669"/>
    <property type="project" value="UniProtKB-EC"/>
</dbReference>
<dbReference type="InterPro" id="IPR018114">
    <property type="entry name" value="TRYPSIN_HIS"/>
</dbReference>
<keyword evidence="9 14" id="KW-1015">Disulfide bond</keyword>
<dbReference type="PANTHER" id="PTHR24264">
    <property type="entry name" value="TRYPSIN-RELATED"/>
    <property type="match status" value="1"/>
</dbReference>
<feature type="chain" id="PRO_5039052008" description="trypsin" evidence="16">
    <location>
        <begin position="20"/>
        <end position="649"/>
    </location>
</feature>
<protein>
    <recommendedName>
        <fullName evidence="12">trypsin</fullName>
        <ecNumber evidence="12">3.4.21.4</ecNumber>
    </recommendedName>
</protein>
<dbReference type="Pfam" id="PF00089">
    <property type="entry name" value="Trypsin"/>
    <property type="match status" value="1"/>
</dbReference>
<comment type="caution">
    <text evidence="14">Lacks conserved residue(s) required for the propagation of feature annotation.</text>
</comment>
<dbReference type="InterPro" id="IPR009003">
    <property type="entry name" value="Peptidase_S1_PA"/>
</dbReference>
<dbReference type="InterPro" id="IPR036772">
    <property type="entry name" value="SRCR-like_dom_sf"/>
</dbReference>
<evidence type="ECO:0000313" key="20">
    <source>
        <dbReference type="Proteomes" id="UP001046870"/>
    </source>
</evidence>
<evidence type="ECO:0000256" key="14">
    <source>
        <dbReference type="PROSITE-ProRule" id="PRU00196"/>
    </source>
</evidence>
<evidence type="ECO:0000256" key="12">
    <source>
        <dbReference type="ARBA" id="ARBA00038868"/>
    </source>
</evidence>
<dbReference type="InterPro" id="IPR002172">
    <property type="entry name" value="LDrepeatLR_classA_rpt"/>
</dbReference>
<evidence type="ECO:0000313" key="19">
    <source>
        <dbReference type="EMBL" id="KAG7461761.1"/>
    </source>
</evidence>
<dbReference type="SUPFAM" id="SSF57424">
    <property type="entry name" value="LDL receptor-like module"/>
    <property type="match status" value="2"/>
</dbReference>
<dbReference type="SMART" id="SM00057">
    <property type="entry name" value="FIMAC"/>
    <property type="match status" value="1"/>
</dbReference>
<dbReference type="InterPro" id="IPR048722">
    <property type="entry name" value="CFAI_FIMAC_N"/>
</dbReference>
<accession>A0A9D3PLS9</accession>
<dbReference type="InterPro" id="IPR036058">
    <property type="entry name" value="Kazal_dom_sf"/>
</dbReference>
<dbReference type="Proteomes" id="UP001046870">
    <property type="component" value="Chromosome 17"/>
</dbReference>
<evidence type="ECO:0000259" key="17">
    <source>
        <dbReference type="PROSITE" id="PS50240"/>
    </source>
</evidence>
<evidence type="ECO:0000256" key="1">
    <source>
        <dbReference type="ARBA" id="ARBA00004239"/>
    </source>
</evidence>
<dbReference type="SUPFAM" id="SSF50494">
    <property type="entry name" value="Trypsin-like serine proteases"/>
    <property type="match status" value="1"/>
</dbReference>
<dbReference type="Gene3D" id="3.30.60.30">
    <property type="match status" value="1"/>
</dbReference>
<dbReference type="PROSITE" id="PS50287">
    <property type="entry name" value="SRCR_2"/>
    <property type="match status" value="1"/>
</dbReference>
<evidence type="ECO:0000256" key="3">
    <source>
        <dbReference type="ARBA" id="ARBA00022670"/>
    </source>
</evidence>
<dbReference type="InterPro" id="IPR043504">
    <property type="entry name" value="Peptidase_S1_PA_chymotrypsin"/>
</dbReference>
<dbReference type="PANTHER" id="PTHR24264:SF83">
    <property type="entry name" value="COMPLEMENT FACTOR I"/>
    <property type="match status" value="1"/>
</dbReference>
<dbReference type="Pfam" id="PF00057">
    <property type="entry name" value="Ldl_recept_a"/>
    <property type="match status" value="2"/>
</dbReference>
<dbReference type="Gene3D" id="4.10.400.10">
    <property type="entry name" value="Low-density Lipoprotein Receptor"/>
    <property type="match status" value="2"/>
</dbReference>
<evidence type="ECO:0000256" key="11">
    <source>
        <dbReference type="ARBA" id="ARBA00036320"/>
    </source>
</evidence>
<keyword evidence="7 15" id="KW-0720">Serine protease</keyword>
<dbReference type="Pfam" id="PF21287">
    <property type="entry name" value="Kazal_CFAI"/>
    <property type="match status" value="1"/>
</dbReference>
<dbReference type="GO" id="GO:0002376">
    <property type="term" value="P:immune system process"/>
    <property type="evidence" value="ECO:0007669"/>
    <property type="project" value="UniProtKB-KW"/>
</dbReference>
<keyword evidence="4 16" id="KW-0732">Signal</keyword>
<evidence type="ECO:0000256" key="4">
    <source>
        <dbReference type="ARBA" id="ARBA00022729"/>
    </source>
</evidence>
<feature type="domain" description="Peptidase S1" evidence="17">
    <location>
        <begin position="407"/>
        <end position="640"/>
    </location>
</feature>
<dbReference type="OrthoDB" id="19606at2759"/>
<dbReference type="InterPro" id="IPR050127">
    <property type="entry name" value="Serine_Proteases_S1"/>
</dbReference>
<dbReference type="Gene3D" id="3.10.250.10">
    <property type="entry name" value="SRCR-like domain"/>
    <property type="match status" value="1"/>
</dbReference>
<proteinExistence type="predicted"/>
<organism evidence="19 20">
    <name type="scientific">Megalops atlanticus</name>
    <name type="common">Tarpon</name>
    <name type="synonym">Clupea gigantea</name>
    <dbReference type="NCBI Taxonomy" id="7932"/>
    <lineage>
        <taxon>Eukaryota</taxon>
        <taxon>Metazoa</taxon>
        <taxon>Chordata</taxon>
        <taxon>Craniata</taxon>
        <taxon>Vertebrata</taxon>
        <taxon>Euteleostomi</taxon>
        <taxon>Actinopterygii</taxon>
        <taxon>Neopterygii</taxon>
        <taxon>Teleostei</taxon>
        <taxon>Elopiformes</taxon>
        <taxon>Megalopidae</taxon>
        <taxon>Megalops</taxon>
    </lineage>
</organism>
<evidence type="ECO:0000256" key="5">
    <source>
        <dbReference type="ARBA" id="ARBA00022737"/>
    </source>
</evidence>
<dbReference type="InterPro" id="IPR036055">
    <property type="entry name" value="LDL_receptor-like_sf"/>
</dbReference>
<dbReference type="InterPro" id="IPR003884">
    <property type="entry name" value="FacI_MAC"/>
</dbReference>
<dbReference type="SMART" id="SM00020">
    <property type="entry name" value="Tryp_SPc"/>
    <property type="match status" value="1"/>
</dbReference>
<dbReference type="EC" id="3.4.21.4" evidence="12"/>
<dbReference type="PRINTS" id="PR00722">
    <property type="entry name" value="CHYMOTRYPSIN"/>
</dbReference>
<dbReference type="GO" id="GO:0005615">
    <property type="term" value="C:extracellular space"/>
    <property type="evidence" value="ECO:0007669"/>
    <property type="project" value="TreeGrafter"/>
</dbReference>
<dbReference type="PROSITE" id="PS00135">
    <property type="entry name" value="TRYPSIN_SER"/>
    <property type="match status" value="1"/>
</dbReference>
<evidence type="ECO:0000256" key="7">
    <source>
        <dbReference type="ARBA" id="ARBA00022825"/>
    </source>
</evidence>
<feature type="disulfide bond" evidence="13">
    <location>
        <begin position="284"/>
        <end position="302"/>
    </location>
</feature>
<dbReference type="FunFam" id="2.40.10.10:FF:000120">
    <property type="entry name" value="Putative serine protease"/>
    <property type="match status" value="1"/>
</dbReference>
<dbReference type="PROSITE" id="PS50068">
    <property type="entry name" value="LDLRA_2"/>
    <property type="match status" value="1"/>
</dbReference>
<dbReference type="Gene3D" id="2.40.10.10">
    <property type="entry name" value="Trypsin-like serine proteases"/>
    <property type="match status" value="1"/>
</dbReference>
<dbReference type="InterPro" id="IPR033116">
    <property type="entry name" value="TRYPSIN_SER"/>
</dbReference>
<dbReference type="PROSITE" id="PS50240">
    <property type="entry name" value="TRYPSIN_DOM"/>
    <property type="match status" value="1"/>
</dbReference>
<evidence type="ECO:0000256" key="8">
    <source>
        <dbReference type="ARBA" id="ARBA00022859"/>
    </source>
</evidence>
<evidence type="ECO:0000256" key="2">
    <source>
        <dbReference type="ARBA" id="ARBA00022525"/>
    </source>
</evidence>
<dbReference type="SMART" id="SM00202">
    <property type="entry name" value="SR"/>
    <property type="match status" value="1"/>
</dbReference>
<keyword evidence="6 15" id="KW-0378">Hydrolase</keyword>
<dbReference type="InterPro" id="IPR023415">
    <property type="entry name" value="LDLR_class-A_CS"/>
</dbReference>
<feature type="disulfide bond" evidence="13">
    <location>
        <begin position="277"/>
        <end position="289"/>
    </location>
</feature>
<evidence type="ECO:0000256" key="10">
    <source>
        <dbReference type="ARBA" id="ARBA00023180"/>
    </source>
</evidence>
<dbReference type="AlphaFoldDB" id="A0A9D3PLS9"/>
<keyword evidence="20" id="KW-1185">Reference proteome</keyword>
<name>A0A9D3PLS9_MEGAT</name>